<accession>A0ABT5HWP2</accession>
<dbReference type="EMBL" id="JAQQKX010000012">
    <property type="protein sequence ID" value="MDC7684399.1"/>
    <property type="molecule type" value="Genomic_DNA"/>
</dbReference>
<organism evidence="2 3">
    <name type="scientific">Asticcacaulis aquaticus</name>
    <dbReference type="NCBI Taxonomy" id="2984212"/>
    <lineage>
        <taxon>Bacteria</taxon>
        <taxon>Pseudomonadati</taxon>
        <taxon>Pseudomonadota</taxon>
        <taxon>Alphaproteobacteria</taxon>
        <taxon>Caulobacterales</taxon>
        <taxon>Caulobacteraceae</taxon>
        <taxon>Asticcacaulis</taxon>
    </lineage>
</organism>
<comment type="caution">
    <text evidence="2">The sequence shown here is derived from an EMBL/GenBank/DDBJ whole genome shotgun (WGS) entry which is preliminary data.</text>
</comment>
<name>A0ABT5HWP2_9CAUL</name>
<feature type="domain" description="Plasmid replication protein C N-terminal" evidence="1">
    <location>
        <begin position="8"/>
        <end position="169"/>
    </location>
</feature>
<evidence type="ECO:0000313" key="3">
    <source>
        <dbReference type="Proteomes" id="UP001214854"/>
    </source>
</evidence>
<evidence type="ECO:0000313" key="2">
    <source>
        <dbReference type="EMBL" id="MDC7684399.1"/>
    </source>
</evidence>
<proteinExistence type="predicted"/>
<dbReference type="Proteomes" id="UP001214854">
    <property type="component" value="Unassembled WGS sequence"/>
</dbReference>
<dbReference type="RefSeq" id="WP_272748874.1">
    <property type="nucleotide sequence ID" value="NZ_JAQQKX010000012.1"/>
</dbReference>
<keyword evidence="3" id="KW-1185">Reference proteome</keyword>
<dbReference type="InterPro" id="IPR005090">
    <property type="entry name" value="RepC_N"/>
</dbReference>
<gene>
    <name evidence="2" type="ORF">PQU92_14020</name>
</gene>
<sequence length="396" mass="43627">MYGKTGHRTVTPNSLRGEHLAQTYIGLPDGVTYHQALKLIRRYVNGTPDLSRRAKLLMLALLQIQAKAILMADSGMGSDMTAFTVFAKNETLEHMLCMARRTVQKALAELRDRVLVWCNDAPDRNRSRSNGINLLPAFARTSELAIAEAERAGRRSALTMIRRQYSTLKIALEGLRLSAHGALGSEVEALIRTCDVGRRREDSQSGIEPLIETTKAVDDLKRRIAIGIDVGKDESPQGDSHDAQMTYNPKIISIDVVDEQTTSETVCEPDTAEIAGRAGVLGPDPETLIRNVENAFEAKGLPLLETKKLPPGSRLRLYGNAAAADIRLKAAIVHQLQHRFGEIGASYLLIQAACDPAVRNRAGWARSFLREDFADRVVDTRGAFFRWRVSSEGVTA</sequence>
<protein>
    <submittedName>
        <fullName evidence="2">Helix-turn-helix domain-containing protein</fullName>
    </submittedName>
</protein>
<dbReference type="Pfam" id="PF03428">
    <property type="entry name" value="RP-C"/>
    <property type="match status" value="1"/>
</dbReference>
<evidence type="ECO:0000259" key="1">
    <source>
        <dbReference type="Pfam" id="PF03428"/>
    </source>
</evidence>
<reference evidence="2 3" key="1">
    <citation type="submission" date="2023-01" db="EMBL/GenBank/DDBJ databases">
        <title>Novel species of the genus Asticcacaulis isolated from rivers.</title>
        <authorList>
            <person name="Lu H."/>
        </authorList>
    </citation>
    <scope>NUCLEOTIDE SEQUENCE [LARGE SCALE GENOMIC DNA]</scope>
    <source>
        <strain evidence="2 3">BYS171W</strain>
    </source>
</reference>